<evidence type="ECO:0000313" key="6">
    <source>
        <dbReference type="Proteomes" id="UP000095280"/>
    </source>
</evidence>
<keyword evidence="3 5" id="KW-1133">Transmembrane helix</keyword>
<evidence type="ECO:0000256" key="3">
    <source>
        <dbReference type="ARBA" id="ARBA00022989"/>
    </source>
</evidence>
<evidence type="ECO:0000256" key="5">
    <source>
        <dbReference type="SAM" id="Phobius"/>
    </source>
</evidence>
<keyword evidence="2 5" id="KW-0812">Transmembrane</keyword>
<dbReference type="InterPro" id="IPR018499">
    <property type="entry name" value="Tetraspanin/Peripherin"/>
</dbReference>
<name>A0A1I8GLD4_9PLAT</name>
<feature type="transmembrane region" description="Helical" evidence="5">
    <location>
        <begin position="121"/>
        <end position="141"/>
    </location>
</feature>
<dbReference type="Proteomes" id="UP000095280">
    <property type="component" value="Unplaced"/>
</dbReference>
<keyword evidence="4 5" id="KW-0472">Membrane</keyword>
<dbReference type="GO" id="GO:0016020">
    <property type="term" value="C:membrane"/>
    <property type="evidence" value="ECO:0007669"/>
    <property type="project" value="UniProtKB-SubCell"/>
</dbReference>
<reference evidence="7" key="1">
    <citation type="submission" date="2016-11" db="UniProtKB">
        <authorList>
            <consortium name="WormBaseParasite"/>
        </authorList>
    </citation>
    <scope>IDENTIFICATION</scope>
</reference>
<sequence>MNINFYRISRHLADFSKTVSHVSEMSQQWIKNLFFVIISAGLIAALALFGLSIWVVSVAHGPLFELMQLLMQDLYPEGGLKLSGAPQTLLVVGGINVVLSVFSIACGLLSWYERRTNKERVISPILMALPSILGFVSIGFMDSFGISHDVGVNSGLIMRTKLMILDRNYFQPLSLALKQNSTTEAKVTMMINHMQVQAKVNLEFDKTGRQCNTSAKQLLNNKFIQFECCGTNGYWDITGNTTLWHKSSPTYKGIRQVLPVSCCPMQSKRAGLLKDSNWNSVGSYLLDPECPNTGRYPHRKGCYDALKRTAAKYYYSIHTFSIFVTSVNVSI</sequence>
<dbReference type="AlphaFoldDB" id="A0A1I8GLD4"/>
<feature type="transmembrane region" description="Helical" evidence="5">
    <location>
        <begin position="89"/>
        <end position="109"/>
    </location>
</feature>
<dbReference type="Pfam" id="PF00335">
    <property type="entry name" value="Tetraspanin"/>
    <property type="match status" value="1"/>
</dbReference>
<accession>A0A1I8GLD4</accession>
<evidence type="ECO:0000256" key="2">
    <source>
        <dbReference type="ARBA" id="ARBA00022692"/>
    </source>
</evidence>
<evidence type="ECO:0000313" key="7">
    <source>
        <dbReference type="WBParaSite" id="maker-uti_cns_0002403-snap-gene-0.9-mRNA-1"/>
    </source>
</evidence>
<feature type="transmembrane region" description="Helical" evidence="5">
    <location>
        <begin position="33"/>
        <end position="56"/>
    </location>
</feature>
<protein>
    <submittedName>
        <fullName evidence="7">Tetraspanin</fullName>
    </submittedName>
</protein>
<proteinExistence type="predicted"/>
<comment type="subcellular location">
    <subcellularLocation>
        <location evidence="1">Membrane</location>
        <topology evidence="1">Multi-pass membrane protein</topology>
    </subcellularLocation>
</comment>
<organism evidence="6 7">
    <name type="scientific">Macrostomum lignano</name>
    <dbReference type="NCBI Taxonomy" id="282301"/>
    <lineage>
        <taxon>Eukaryota</taxon>
        <taxon>Metazoa</taxon>
        <taxon>Spiralia</taxon>
        <taxon>Lophotrochozoa</taxon>
        <taxon>Platyhelminthes</taxon>
        <taxon>Rhabditophora</taxon>
        <taxon>Macrostomorpha</taxon>
        <taxon>Macrostomida</taxon>
        <taxon>Macrostomidae</taxon>
        <taxon>Macrostomum</taxon>
    </lineage>
</organism>
<evidence type="ECO:0000256" key="4">
    <source>
        <dbReference type="ARBA" id="ARBA00023136"/>
    </source>
</evidence>
<keyword evidence="6" id="KW-1185">Reference proteome</keyword>
<evidence type="ECO:0000256" key="1">
    <source>
        <dbReference type="ARBA" id="ARBA00004141"/>
    </source>
</evidence>
<dbReference type="WBParaSite" id="maker-uti_cns_0002403-snap-gene-0.9-mRNA-1">
    <property type="protein sequence ID" value="maker-uti_cns_0002403-snap-gene-0.9-mRNA-1"/>
    <property type="gene ID" value="maker-uti_cns_0002403-snap-gene-0.9"/>
</dbReference>